<feature type="compositionally biased region" description="Basic residues" evidence="1">
    <location>
        <begin position="1"/>
        <end position="18"/>
    </location>
</feature>
<organism evidence="2 3">
    <name type="scientific">Powellomyces hirtus</name>
    <dbReference type="NCBI Taxonomy" id="109895"/>
    <lineage>
        <taxon>Eukaryota</taxon>
        <taxon>Fungi</taxon>
        <taxon>Fungi incertae sedis</taxon>
        <taxon>Chytridiomycota</taxon>
        <taxon>Chytridiomycota incertae sedis</taxon>
        <taxon>Chytridiomycetes</taxon>
        <taxon>Spizellomycetales</taxon>
        <taxon>Powellomycetaceae</taxon>
        <taxon>Powellomyces</taxon>
    </lineage>
</organism>
<gene>
    <name evidence="2" type="ORF">PhCBS80983_g04154</name>
</gene>
<dbReference type="STRING" id="109895.A0A507E0T2"/>
<dbReference type="InterPro" id="IPR052588">
    <property type="entry name" value="Kelch_domain_protein"/>
</dbReference>
<dbReference type="Gene3D" id="2.120.10.80">
    <property type="entry name" value="Kelch-type beta propeller"/>
    <property type="match status" value="2"/>
</dbReference>
<evidence type="ECO:0000313" key="3">
    <source>
        <dbReference type="Proteomes" id="UP000318582"/>
    </source>
</evidence>
<feature type="compositionally biased region" description="Low complexity" evidence="1">
    <location>
        <begin position="373"/>
        <end position="383"/>
    </location>
</feature>
<evidence type="ECO:0000256" key="1">
    <source>
        <dbReference type="SAM" id="MobiDB-lite"/>
    </source>
</evidence>
<feature type="compositionally biased region" description="Low complexity" evidence="1">
    <location>
        <begin position="461"/>
        <end position="482"/>
    </location>
</feature>
<dbReference type="Proteomes" id="UP000318582">
    <property type="component" value="Unassembled WGS sequence"/>
</dbReference>
<proteinExistence type="predicted"/>
<sequence>MTRDKRKKRKDHAGKKAVVKSQKASKQASKAERKDARLNARDSEDEEDIELLLKQFEEQDRKANMVSEETAAPPPSPRANASFVASPLSNTVCYLFGGEHYNGSKLRVFNDLYKYRMDKKDWRKITCALTPGPRSGHQTVALTNGKLVLFGGEYASATQNQFHHWKDCWIFDLKENKWEKLDIATPAARSGHRMTVWKNFVVLFGGFYDNYKTTKYYDDLWLFDTTAYTWTKVETSSTSSKPSARSGFQFFTHNDTCYVYGGYCKKQLEGEREKGVVYSDMWALQMSTDPTALKWERVKKAGAAPPPRAGCAISVHKNRAVLFGGVEDEDEDEDKGGGAGDDASVCQNDMYNFALETKKWFPYAVKKPKTNEPEPATLPATPTGKTKATEPQFDPNLPHPRYNAMLAVQKNTLLMYGGLFERRKEEHTLDDLWSFNLDKQGPWECLQRGAWERATATAAATATGTVDHLPATEATAAAPLADSESDSDSESSDSGSGSN</sequence>
<evidence type="ECO:0000313" key="2">
    <source>
        <dbReference type="EMBL" id="TPX56955.1"/>
    </source>
</evidence>
<reference evidence="2 3" key="1">
    <citation type="journal article" date="2019" name="Sci. Rep.">
        <title>Comparative genomics of chytrid fungi reveal insights into the obligate biotrophic and pathogenic lifestyle of Synchytrium endobioticum.</title>
        <authorList>
            <person name="van de Vossenberg B.T.L.H."/>
            <person name="Warris S."/>
            <person name="Nguyen H.D.T."/>
            <person name="van Gent-Pelzer M.P.E."/>
            <person name="Joly D.L."/>
            <person name="van de Geest H.C."/>
            <person name="Bonants P.J.M."/>
            <person name="Smith D.S."/>
            <person name="Levesque C.A."/>
            <person name="van der Lee T.A.J."/>
        </authorList>
    </citation>
    <scope>NUCLEOTIDE SEQUENCE [LARGE SCALE GENOMIC DNA]</scope>
    <source>
        <strain evidence="2 3">CBS 809.83</strain>
    </source>
</reference>
<dbReference type="EMBL" id="QEAQ01000061">
    <property type="protein sequence ID" value="TPX56955.1"/>
    <property type="molecule type" value="Genomic_DNA"/>
</dbReference>
<dbReference type="Pfam" id="PF24681">
    <property type="entry name" value="Kelch_KLHDC2_KLHL20_DRC7"/>
    <property type="match status" value="1"/>
</dbReference>
<protein>
    <recommendedName>
        <fullName evidence="4">DUF4110 domain-containing protein</fullName>
    </recommendedName>
</protein>
<dbReference type="AlphaFoldDB" id="A0A507E0T2"/>
<dbReference type="InterPro" id="IPR015915">
    <property type="entry name" value="Kelch-typ_b-propeller"/>
</dbReference>
<feature type="region of interest" description="Disordered" evidence="1">
    <location>
        <begin position="1"/>
        <end position="54"/>
    </location>
</feature>
<feature type="region of interest" description="Disordered" evidence="1">
    <location>
        <begin position="367"/>
        <end position="396"/>
    </location>
</feature>
<dbReference type="PANTHER" id="PTHR46063">
    <property type="entry name" value="KELCH DOMAIN-CONTAINING PROTEIN"/>
    <property type="match status" value="1"/>
</dbReference>
<name>A0A507E0T2_9FUNG</name>
<evidence type="ECO:0008006" key="4">
    <source>
        <dbReference type="Google" id="ProtNLM"/>
    </source>
</evidence>
<feature type="region of interest" description="Disordered" evidence="1">
    <location>
        <begin position="461"/>
        <end position="499"/>
    </location>
</feature>
<comment type="caution">
    <text evidence="2">The sequence shown here is derived from an EMBL/GenBank/DDBJ whole genome shotgun (WGS) entry which is preliminary data.</text>
</comment>
<keyword evidence="3" id="KW-1185">Reference proteome</keyword>
<dbReference type="SUPFAM" id="SSF117281">
    <property type="entry name" value="Kelch motif"/>
    <property type="match status" value="1"/>
</dbReference>
<dbReference type="PANTHER" id="PTHR46063:SF1">
    <property type="entry name" value="KELCH DOMAIN-CONTAINING PROTEIN 4"/>
    <property type="match status" value="1"/>
</dbReference>
<feature type="compositionally biased region" description="Low complexity" evidence="1">
    <location>
        <begin position="19"/>
        <end position="28"/>
    </location>
</feature>
<accession>A0A507E0T2</accession>
<feature type="compositionally biased region" description="Basic and acidic residues" evidence="1">
    <location>
        <begin position="29"/>
        <end position="42"/>
    </location>
</feature>